<organism evidence="1">
    <name type="scientific">Psilocybe cubensis</name>
    <name type="common">Psychedelic mushroom</name>
    <name type="synonym">Stropharia cubensis</name>
    <dbReference type="NCBI Taxonomy" id="181762"/>
    <lineage>
        <taxon>Eukaryota</taxon>
        <taxon>Fungi</taxon>
        <taxon>Dikarya</taxon>
        <taxon>Basidiomycota</taxon>
        <taxon>Agaricomycotina</taxon>
        <taxon>Agaricomycetes</taxon>
        <taxon>Agaricomycetidae</taxon>
        <taxon>Agaricales</taxon>
        <taxon>Agaricineae</taxon>
        <taxon>Strophariaceae</taxon>
        <taxon>Psilocybe</taxon>
    </lineage>
</organism>
<accession>A0A8H7XP57</accession>
<protein>
    <recommendedName>
        <fullName evidence="2">AB hydrolase-1 domain-containing protein</fullName>
    </recommendedName>
</protein>
<evidence type="ECO:0000313" key="1">
    <source>
        <dbReference type="EMBL" id="KAG5164452.1"/>
    </source>
</evidence>
<dbReference type="InterPro" id="IPR029058">
    <property type="entry name" value="AB_hydrolase_fold"/>
</dbReference>
<dbReference type="SUPFAM" id="SSF53474">
    <property type="entry name" value="alpha/beta-Hydrolases"/>
    <property type="match status" value="1"/>
</dbReference>
<dbReference type="Gene3D" id="3.40.50.1820">
    <property type="entry name" value="alpha/beta hydrolase"/>
    <property type="match status" value="1"/>
</dbReference>
<dbReference type="AlphaFoldDB" id="A0A8H7XP57"/>
<proteinExistence type="predicted"/>
<reference evidence="1" key="1">
    <citation type="submission" date="2021-02" db="EMBL/GenBank/DDBJ databases">
        <title>Psilocybe cubensis genome.</title>
        <authorList>
            <person name="Mckernan K.J."/>
            <person name="Crawford S."/>
            <person name="Trippe A."/>
            <person name="Kane L.T."/>
            <person name="Mclaughlin S."/>
        </authorList>
    </citation>
    <scope>NUCLEOTIDE SEQUENCE [LARGE SCALE GENOMIC DNA]</scope>
    <source>
        <strain evidence="1">MGC-MH-2018</strain>
    </source>
</reference>
<sequence>MPTITAKDVVFHYTDSGLPTQCEEYSTLFVIHGHSFHSGIFSTLFPVASKESLRVICLDRREYQGSTPYTAEELRIIHEGTDAERLDLLTFEGVYLALGIEGLIRELDLPPGSGDPPFQVLGLDSPPEYYSPLWDDDIPEGDRGSAFAHWISSYFNHDMEALAQRDPSKLNKRHPSSKKPTAERMTIDELVAVTDFRPGPKCDTAFGGPGYHTAQRLNYQNALFGAAPNSRNWHLRNVVHLYGVESAWSIIYTVWVLEDEDKTTKRIEFKAIQGVNHFVGPVLLA</sequence>
<comment type="caution">
    <text evidence="1">The sequence shown here is derived from an EMBL/GenBank/DDBJ whole genome shotgun (WGS) entry which is preliminary data.</text>
</comment>
<evidence type="ECO:0008006" key="2">
    <source>
        <dbReference type="Google" id="ProtNLM"/>
    </source>
</evidence>
<name>A0A8H7XP57_PSICU</name>
<gene>
    <name evidence="1" type="ORF">JR316_010958</name>
</gene>
<dbReference type="EMBL" id="JAFIQS010000012">
    <property type="protein sequence ID" value="KAG5164452.1"/>
    <property type="molecule type" value="Genomic_DNA"/>
</dbReference>